<evidence type="ECO:0000256" key="1">
    <source>
        <dbReference type="SAM" id="MobiDB-lite"/>
    </source>
</evidence>
<accession>A0A0E9XG55</accession>
<feature type="region of interest" description="Disordered" evidence="1">
    <location>
        <begin position="1"/>
        <end position="20"/>
    </location>
</feature>
<dbReference type="AlphaFoldDB" id="A0A0E9XG55"/>
<protein>
    <submittedName>
        <fullName evidence="2">Uncharacterized protein</fullName>
    </submittedName>
</protein>
<reference evidence="2" key="2">
    <citation type="journal article" date="2015" name="Fish Shellfish Immunol.">
        <title>Early steps in the European eel (Anguilla anguilla)-Vibrio vulnificus interaction in the gills: Role of the RtxA13 toxin.</title>
        <authorList>
            <person name="Callol A."/>
            <person name="Pajuelo D."/>
            <person name="Ebbesson L."/>
            <person name="Teles M."/>
            <person name="MacKenzie S."/>
            <person name="Amaro C."/>
        </authorList>
    </citation>
    <scope>NUCLEOTIDE SEQUENCE</scope>
</reference>
<dbReference type="EMBL" id="GBXM01006933">
    <property type="protein sequence ID" value="JAI01645.1"/>
    <property type="molecule type" value="Transcribed_RNA"/>
</dbReference>
<proteinExistence type="predicted"/>
<sequence>MHTHSHPEPSCSRASSGQTNQPHTWVKVMFCLKQYG</sequence>
<evidence type="ECO:0000313" key="2">
    <source>
        <dbReference type="EMBL" id="JAI01645.1"/>
    </source>
</evidence>
<reference evidence="2" key="1">
    <citation type="submission" date="2014-11" db="EMBL/GenBank/DDBJ databases">
        <authorList>
            <person name="Amaro Gonzalez C."/>
        </authorList>
    </citation>
    <scope>NUCLEOTIDE SEQUENCE</scope>
</reference>
<organism evidence="2">
    <name type="scientific">Anguilla anguilla</name>
    <name type="common">European freshwater eel</name>
    <name type="synonym">Muraena anguilla</name>
    <dbReference type="NCBI Taxonomy" id="7936"/>
    <lineage>
        <taxon>Eukaryota</taxon>
        <taxon>Metazoa</taxon>
        <taxon>Chordata</taxon>
        <taxon>Craniata</taxon>
        <taxon>Vertebrata</taxon>
        <taxon>Euteleostomi</taxon>
        <taxon>Actinopterygii</taxon>
        <taxon>Neopterygii</taxon>
        <taxon>Teleostei</taxon>
        <taxon>Anguilliformes</taxon>
        <taxon>Anguillidae</taxon>
        <taxon>Anguilla</taxon>
    </lineage>
</organism>
<name>A0A0E9XG55_ANGAN</name>